<dbReference type="Proteomes" id="UP000021816">
    <property type="component" value="Unassembled WGS sequence"/>
</dbReference>
<dbReference type="AlphaFoldDB" id="A0A011Q0B7"/>
<dbReference type="InterPro" id="IPR032710">
    <property type="entry name" value="NTF2-like_dom_sf"/>
</dbReference>
<gene>
    <name evidence="2" type="ORF">AW10_00448</name>
</gene>
<evidence type="ECO:0000313" key="2">
    <source>
        <dbReference type="EMBL" id="EXI82662.1"/>
    </source>
</evidence>
<proteinExistence type="predicted"/>
<dbReference type="InterPro" id="IPR037401">
    <property type="entry name" value="SnoaL-like"/>
</dbReference>
<protein>
    <submittedName>
        <fullName evidence="2">Ketosteroid isomerase-related protein</fullName>
    </submittedName>
</protein>
<accession>A0A011Q0B7</accession>
<dbReference type="EMBL" id="JEMX01000010">
    <property type="protein sequence ID" value="EXI82662.1"/>
    <property type="molecule type" value="Genomic_DNA"/>
</dbReference>
<evidence type="ECO:0000259" key="1">
    <source>
        <dbReference type="Pfam" id="PF12680"/>
    </source>
</evidence>
<sequence length="144" mass="16501">MSTTTSIDALSTFYESLSAESVARFPEFYADDAFFKDPFNEVRGVAAIQRVFAHLFRQVEEPRFVVHERLVADNGAMLVWAMHFRLGRPGRGQAQVIHGVSHLRFDAAGKVVWHRDYWDAAEELYAKLPAIGWLMRFLQRKLAA</sequence>
<feature type="domain" description="SnoaL-like" evidence="1">
    <location>
        <begin position="12"/>
        <end position="114"/>
    </location>
</feature>
<dbReference type="GO" id="GO:0016853">
    <property type="term" value="F:isomerase activity"/>
    <property type="evidence" value="ECO:0007669"/>
    <property type="project" value="UniProtKB-KW"/>
</dbReference>
<dbReference type="SUPFAM" id="SSF54427">
    <property type="entry name" value="NTF2-like"/>
    <property type="match status" value="1"/>
</dbReference>
<reference evidence="2 3" key="1">
    <citation type="submission" date="2014-02" db="EMBL/GenBank/DDBJ databases">
        <title>Expanding our view of genomic diversity in Candidatus Accumulibacter clades.</title>
        <authorList>
            <person name="Skennerton C.T."/>
            <person name="Barr J.J."/>
            <person name="Slater F.R."/>
            <person name="Bond P.L."/>
            <person name="Tyson G.W."/>
        </authorList>
    </citation>
    <scope>NUCLEOTIDE SEQUENCE [LARGE SCALE GENOMIC DNA]</scope>
    <source>
        <strain evidence="3">BA-92</strain>
    </source>
</reference>
<evidence type="ECO:0000313" key="3">
    <source>
        <dbReference type="Proteomes" id="UP000021816"/>
    </source>
</evidence>
<dbReference type="Pfam" id="PF12680">
    <property type="entry name" value="SnoaL_2"/>
    <property type="match status" value="1"/>
</dbReference>
<dbReference type="Gene3D" id="3.10.450.50">
    <property type="match status" value="1"/>
</dbReference>
<organism evidence="2 3">
    <name type="scientific">Candidatus Accumulibacter appositus</name>
    <dbReference type="NCBI Taxonomy" id="1454003"/>
    <lineage>
        <taxon>Bacteria</taxon>
        <taxon>Pseudomonadati</taxon>
        <taxon>Pseudomonadota</taxon>
        <taxon>Betaproteobacteria</taxon>
        <taxon>Candidatus Accumulibacter</taxon>
    </lineage>
</organism>
<dbReference type="STRING" id="1454003.AW10_00448"/>
<keyword evidence="2" id="KW-0413">Isomerase</keyword>
<dbReference type="PATRIC" id="fig|1454003.3.peg.464"/>
<name>A0A011Q0B7_9PROT</name>
<comment type="caution">
    <text evidence="2">The sequence shown here is derived from an EMBL/GenBank/DDBJ whole genome shotgun (WGS) entry which is preliminary data.</text>
</comment>